<dbReference type="OrthoDB" id="425534at2759"/>
<proteinExistence type="inferred from homology"/>
<feature type="chain" id="PRO_5025578536" evidence="3">
    <location>
        <begin position="22"/>
        <end position="552"/>
    </location>
</feature>
<dbReference type="EMBL" id="ML977358">
    <property type="protein sequence ID" value="KAF2106866.1"/>
    <property type="molecule type" value="Genomic_DNA"/>
</dbReference>
<dbReference type="Pfam" id="PF08386">
    <property type="entry name" value="Abhydrolase_4"/>
    <property type="match status" value="1"/>
</dbReference>
<gene>
    <name evidence="5" type="ORF">BDV96DRAFT_654197</name>
</gene>
<dbReference type="AlphaFoldDB" id="A0A6A5YIF6"/>
<dbReference type="GO" id="GO:0016787">
    <property type="term" value="F:hydrolase activity"/>
    <property type="evidence" value="ECO:0007669"/>
    <property type="project" value="UniProtKB-KW"/>
</dbReference>
<reference evidence="5" key="1">
    <citation type="journal article" date="2020" name="Stud. Mycol.">
        <title>101 Dothideomycetes genomes: a test case for predicting lifestyles and emergence of pathogens.</title>
        <authorList>
            <person name="Haridas S."/>
            <person name="Albert R."/>
            <person name="Binder M."/>
            <person name="Bloem J."/>
            <person name="Labutti K."/>
            <person name="Salamov A."/>
            <person name="Andreopoulos B."/>
            <person name="Baker S."/>
            <person name="Barry K."/>
            <person name="Bills G."/>
            <person name="Bluhm B."/>
            <person name="Cannon C."/>
            <person name="Castanera R."/>
            <person name="Culley D."/>
            <person name="Daum C."/>
            <person name="Ezra D."/>
            <person name="Gonzalez J."/>
            <person name="Henrissat B."/>
            <person name="Kuo A."/>
            <person name="Liang C."/>
            <person name="Lipzen A."/>
            <person name="Lutzoni F."/>
            <person name="Magnuson J."/>
            <person name="Mondo S."/>
            <person name="Nolan M."/>
            <person name="Ohm R."/>
            <person name="Pangilinan J."/>
            <person name="Park H.-J."/>
            <person name="Ramirez L."/>
            <person name="Alfaro M."/>
            <person name="Sun H."/>
            <person name="Tritt A."/>
            <person name="Yoshinaga Y."/>
            <person name="Zwiers L.-H."/>
            <person name="Turgeon B."/>
            <person name="Goodwin S."/>
            <person name="Spatafora J."/>
            <person name="Crous P."/>
            <person name="Grigoriev I."/>
        </authorList>
    </citation>
    <scope>NUCLEOTIDE SEQUENCE</scope>
    <source>
        <strain evidence="5">CBS 627.86</strain>
    </source>
</reference>
<name>A0A6A5YIF6_9PLEO</name>
<dbReference type="PANTHER" id="PTHR43248">
    <property type="entry name" value="2-SUCCINYL-6-HYDROXY-2,4-CYCLOHEXADIENE-1-CARBOXYLATE SYNTHASE"/>
    <property type="match status" value="1"/>
</dbReference>
<dbReference type="SUPFAM" id="SSF53474">
    <property type="entry name" value="alpha/beta-Hydrolases"/>
    <property type="match status" value="1"/>
</dbReference>
<dbReference type="Proteomes" id="UP000799770">
    <property type="component" value="Unassembled WGS sequence"/>
</dbReference>
<feature type="domain" description="Peptidase S33 tripeptidyl aminopeptidase-like C-terminal" evidence="4">
    <location>
        <begin position="441"/>
        <end position="536"/>
    </location>
</feature>
<evidence type="ECO:0000259" key="4">
    <source>
        <dbReference type="Pfam" id="PF08386"/>
    </source>
</evidence>
<evidence type="ECO:0000313" key="6">
    <source>
        <dbReference type="Proteomes" id="UP000799770"/>
    </source>
</evidence>
<evidence type="ECO:0000256" key="2">
    <source>
        <dbReference type="ARBA" id="ARBA00022801"/>
    </source>
</evidence>
<feature type="signal peptide" evidence="3">
    <location>
        <begin position="1"/>
        <end position="21"/>
    </location>
</feature>
<dbReference type="Gene3D" id="3.40.50.1820">
    <property type="entry name" value="alpha/beta hydrolase"/>
    <property type="match status" value="1"/>
</dbReference>
<organism evidence="5 6">
    <name type="scientific">Lophiotrema nucula</name>
    <dbReference type="NCBI Taxonomy" id="690887"/>
    <lineage>
        <taxon>Eukaryota</taxon>
        <taxon>Fungi</taxon>
        <taxon>Dikarya</taxon>
        <taxon>Ascomycota</taxon>
        <taxon>Pezizomycotina</taxon>
        <taxon>Dothideomycetes</taxon>
        <taxon>Pleosporomycetidae</taxon>
        <taxon>Pleosporales</taxon>
        <taxon>Lophiotremataceae</taxon>
        <taxon>Lophiotrema</taxon>
    </lineage>
</organism>
<dbReference type="InterPro" id="IPR029058">
    <property type="entry name" value="AB_hydrolase_fold"/>
</dbReference>
<accession>A0A6A5YIF6</accession>
<dbReference type="InterPro" id="IPR051601">
    <property type="entry name" value="Serine_prot/Carboxylest_S33"/>
</dbReference>
<sequence length="552" mass="59552">MPRISLAAAAAAAAVVGSASAFPTWLSARDGYNGTTNSSTISDYTQLPPSPDLSWTPCFERFQCANLEVPLDYEEDVGTTNVAFIKLSGGDGEGQDILFNPGGPGASGVTTLLTGLGDDILKNFGGNYNLISFDPRGVNNSGPYPFSCFPTREARDQYALSSTPPSASLQVQYATAKALGEYCTETNRDKNVKYGGTLAVVQDMMHFHKLSTTLKGGDGDTEPIWYYGTSYGTVIGQTLAAAYPDRIGRVIVDGNVYGKQYYEGYITNDVDDSDQTFAFFFQYCFEAGPARCRFAGNSSSAHAIELRYLSLIQKLEDEPLIVTDTGLPQIITRYAFQNWAFNEMYQPMTGFPKVAYVAADLEQGNATSYLRATTKQTKSEESVATQPKFDEGASQEALGLITCVDANTRYPFSNFTAYEAAYKRTSRESLYAGDILGRGNLVMCAGFGVVPPASQLFTWPEQVITTAAPVLFIGNTGDPITPVSSALRMSPYFAGSAVLTQDSPGHCSLTSKSACTTGYIQNYLATGALPEPGTICEIDVKPFQDQPAARRH</sequence>
<evidence type="ECO:0000256" key="1">
    <source>
        <dbReference type="ARBA" id="ARBA00010088"/>
    </source>
</evidence>
<dbReference type="PANTHER" id="PTHR43248:SF25">
    <property type="entry name" value="AB HYDROLASE-1 DOMAIN-CONTAINING PROTEIN-RELATED"/>
    <property type="match status" value="1"/>
</dbReference>
<evidence type="ECO:0000256" key="3">
    <source>
        <dbReference type="SAM" id="SignalP"/>
    </source>
</evidence>
<comment type="similarity">
    <text evidence="1">Belongs to the peptidase S33 family.</text>
</comment>
<protein>
    <submittedName>
        <fullName evidence="5">TAP-like protein-domain-containing protein</fullName>
    </submittedName>
</protein>
<keyword evidence="3" id="KW-0732">Signal</keyword>
<evidence type="ECO:0000313" key="5">
    <source>
        <dbReference type="EMBL" id="KAF2106866.1"/>
    </source>
</evidence>
<keyword evidence="6" id="KW-1185">Reference proteome</keyword>
<dbReference type="InterPro" id="IPR013595">
    <property type="entry name" value="Pept_S33_TAP-like_C"/>
</dbReference>
<keyword evidence="2" id="KW-0378">Hydrolase</keyword>